<reference evidence="1 2" key="1">
    <citation type="submission" date="2020-08" db="EMBL/GenBank/DDBJ databases">
        <title>Genomic Encyclopedia of Type Strains, Phase IV (KMG-IV): sequencing the most valuable type-strain genomes for metagenomic binning, comparative biology and taxonomic classification.</title>
        <authorList>
            <person name="Goeker M."/>
        </authorList>
    </citation>
    <scope>NUCLEOTIDE SEQUENCE [LARGE SCALE GENOMIC DNA]</scope>
    <source>
        <strain evidence="1 2">DSM 23447</strain>
    </source>
</reference>
<dbReference type="Proteomes" id="UP000547011">
    <property type="component" value="Unassembled WGS sequence"/>
</dbReference>
<sequence length="96" mass="10156">MTRPAMIAVIPIPRRVLDMRDRAHGLIDARNRAAAAQLAGEHDLEPTPSIAQPCSTVLSVQRCRGWLANMTPRSSRGCSAGAESGLGLVVVQAIVA</sequence>
<evidence type="ECO:0000313" key="1">
    <source>
        <dbReference type="EMBL" id="MBB4053552.1"/>
    </source>
</evidence>
<dbReference type="AlphaFoldDB" id="A0A7W6IPP6"/>
<dbReference type="EMBL" id="JACIEW010000009">
    <property type="protein sequence ID" value="MBB4053552.1"/>
    <property type="molecule type" value="Genomic_DNA"/>
</dbReference>
<protein>
    <submittedName>
        <fullName evidence="1">Uncharacterized protein</fullName>
    </submittedName>
</protein>
<proteinExistence type="predicted"/>
<gene>
    <name evidence="1" type="ORF">GGR20_003214</name>
</gene>
<accession>A0A7W6IPP6</accession>
<evidence type="ECO:0000313" key="2">
    <source>
        <dbReference type="Proteomes" id="UP000547011"/>
    </source>
</evidence>
<organism evidence="1 2">
    <name type="scientific">Devosia subaequoris</name>
    <dbReference type="NCBI Taxonomy" id="395930"/>
    <lineage>
        <taxon>Bacteria</taxon>
        <taxon>Pseudomonadati</taxon>
        <taxon>Pseudomonadota</taxon>
        <taxon>Alphaproteobacteria</taxon>
        <taxon>Hyphomicrobiales</taxon>
        <taxon>Devosiaceae</taxon>
        <taxon>Devosia</taxon>
    </lineage>
</organism>
<keyword evidence="2" id="KW-1185">Reference proteome</keyword>
<comment type="caution">
    <text evidence="1">The sequence shown here is derived from an EMBL/GenBank/DDBJ whole genome shotgun (WGS) entry which is preliminary data.</text>
</comment>
<name>A0A7W6IPP6_9HYPH</name>